<dbReference type="InterPro" id="IPR038070">
    <property type="entry name" value="Rv2632c-like_sf"/>
</dbReference>
<reference evidence="3 4" key="1">
    <citation type="submission" date="2013-08" db="EMBL/GenBank/DDBJ databases">
        <title>Genome sequencing of Cellulomonas carbonis T26.</title>
        <authorList>
            <person name="Chen F."/>
            <person name="Li Y."/>
            <person name="Wang G."/>
        </authorList>
    </citation>
    <scope>NUCLEOTIDE SEQUENCE [LARGE SCALE GENOMIC DNA]</scope>
    <source>
        <strain evidence="3 4">T26</strain>
    </source>
</reference>
<name>A0A0A0BUU1_9CELL</name>
<feature type="region of interest" description="Disordered" evidence="1">
    <location>
        <begin position="104"/>
        <end position="126"/>
    </location>
</feature>
<dbReference type="Gene3D" id="3.30.160.240">
    <property type="entry name" value="Rv1738"/>
    <property type="match status" value="1"/>
</dbReference>
<feature type="compositionally biased region" description="Basic and acidic residues" evidence="1">
    <location>
        <begin position="107"/>
        <end position="126"/>
    </location>
</feature>
<sequence>MGDRYVQASSVVDGPVRDGEVVELRHPDGSPPYVIRWSDTGERTLVFPGPDAHVEHAGGPATGVAGGGDDEGGTRPAGPAVTWRVQVTVSHDGRDTVAQAVLSGAPERVDSVGRSRRDPHDPSLPRIGEEVAVARALRHLADRLVDAAEDDIEQSTGRPAHVHS</sequence>
<gene>
    <name evidence="3" type="ORF">N868_09050</name>
</gene>
<evidence type="ECO:0000259" key="2">
    <source>
        <dbReference type="Pfam" id="PF08940"/>
    </source>
</evidence>
<dbReference type="AlphaFoldDB" id="A0A0A0BUU1"/>
<dbReference type="Pfam" id="PF08940">
    <property type="entry name" value="DUF1918"/>
    <property type="match status" value="1"/>
</dbReference>
<evidence type="ECO:0000256" key="1">
    <source>
        <dbReference type="SAM" id="MobiDB-lite"/>
    </source>
</evidence>
<dbReference type="SUPFAM" id="SSF50118">
    <property type="entry name" value="Cell growth inhibitor/plasmid maintenance toxic component"/>
    <property type="match status" value="1"/>
</dbReference>
<feature type="region of interest" description="Disordered" evidence="1">
    <location>
        <begin position="58"/>
        <end position="78"/>
    </location>
</feature>
<proteinExistence type="predicted"/>
<dbReference type="SUPFAM" id="SSF143212">
    <property type="entry name" value="Rv2632c-like"/>
    <property type="match status" value="1"/>
</dbReference>
<dbReference type="Pfam" id="PF08962">
    <property type="entry name" value="Rv2632c-like"/>
    <property type="match status" value="1"/>
</dbReference>
<dbReference type="Proteomes" id="UP000029839">
    <property type="component" value="Unassembled WGS sequence"/>
</dbReference>
<evidence type="ECO:0000313" key="3">
    <source>
        <dbReference type="EMBL" id="KGM11472.1"/>
    </source>
</evidence>
<evidence type="ECO:0000313" key="4">
    <source>
        <dbReference type="Proteomes" id="UP000029839"/>
    </source>
</evidence>
<accession>A0A0A0BUU1</accession>
<comment type="caution">
    <text evidence="3">The sequence shown here is derived from an EMBL/GenBank/DDBJ whole genome shotgun (WGS) entry which is preliminary data.</text>
</comment>
<protein>
    <recommendedName>
        <fullName evidence="2">DUF1918 domain-containing protein</fullName>
    </recommendedName>
</protein>
<feature type="domain" description="DUF1918" evidence="2">
    <location>
        <begin position="1"/>
        <end position="54"/>
    </location>
</feature>
<dbReference type="InterPro" id="IPR015035">
    <property type="entry name" value="DUF1918"/>
</dbReference>
<organism evidence="3 4">
    <name type="scientific">Cellulomonas carbonis T26</name>
    <dbReference type="NCBI Taxonomy" id="947969"/>
    <lineage>
        <taxon>Bacteria</taxon>
        <taxon>Bacillati</taxon>
        <taxon>Actinomycetota</taxon>
        <taxon>Actinomycetes</taxon>
        <taxon>Micrococcales</taxon>
        <taxon>Cellulomonadaceae</taxon>
        <taxon>Cellulomonas</taxon>
    </lineage>
</organism>
<dbReference type="Gene3D" id="2.30.30.440">
    <property type="entry name" value="Domain of unknown function DUF1918"/>
    <property type="match status" value="1"/>
</dbReference>
<keyword evidence="4" id="KW-1185">Reference proteome</keyword>
<reference evidence="3 4" key="2">
    <citation type="journal article" date="2015" name="Stand. Genomic Sci.">
        <title>Draft genome sequence of Cellulomonas carbonis T26(T) and comparative analysis of six Cellulomonas genomes.</title>
        <authorList>
            <person name="Zhuang W."/>
            <person name="Zhang S."/>
            <person name="Xia X."/>
            <person name="Wang G."/>
        </authorList>
    </citation>
    <scope>NUCLEOTIDE SEQUENCE [LARGE SCALE GENOMIC DNA]</scope>
    <source>
        <strain evidence="3 4">T26</strain>
    </source>
</reference>
<dbReference type="InterPro" id="IPR015057">
    <property type="entry name" value="Rv2632c-like"/>
</dbReference>
<dbReference type="EMBL" id="AXCY01000020">
    <property type="protein sequence ID" value="KGM11472.1"/>
    <property type="molecule type" value="Genomic_DNA"/>
</dbReference>